<dbReference type="PANTHER" id="PTHR22870:SF408">
    <property type="entry name" value="OS09G0560450 PROTEIN"/>
    <property type="match status" value="1"/>
</dbReference>
<dbReference type="STRING" id="70448.A0A090M6W1"/>
<dbReference type="OrthoDB" id="297375at2759"/>
<dbReference type="InterPro" id="IPR051210">
    <property type="entry name" value="Ub_ligase/GEF_domain"/>
</dbReference>
<dbReference type="InterPro" id="IPR000408">
    <property type="entry name" value="Reg_chr_condens"/>
</dbReference>
<evidence type="ECO:0000256" key="2">
    <source>
        <dbReference type="PROSITE-ProRule" id="PRU00235"/>
    </source>
</evidence>
<reference evidence="4" key="1">
    <citation type="journal article" date="2006" name="Proc. Natl. Acad. Sci. U.S.A.">
        <title>Genome analysis of the smallest free-living eukaryote Ostreococcus tauri unveils many unique features.</title>
        <authorList>
            <person name="Derelle E."/>
            <person name="Ferraz C."/>
            <person name="Rombauts S."/>
            <person name="Rouze P."/>
            <person name="Worden A.Z."/>
            <person name="Robbens S."/>
            <person name="Partensky F."/>
            <person name="Degroeve S."/>
            <person name="Echeynie S."/>
            <person name="Cooke R."/>
            <person name="Saeys Y."/>
            <person name="Wuyts J."/>
            <person name="Jabbari K."/>
            <person name="Bowler C."/>
            <person name="Panaud O."/>
            <person name="Piegu B."/>
            <person name="Ball S.G."/>
            <person name="Ral J.-P."/>
            <person name="Bouget F.-Y."/>
            <person name="Piganeau G."/>
            <person name="De Baets B."/>
            <person name="Picard A."/>
            <person name="Delseny M."/>
            <person name="Demaille J."/>
            <person name="Van de Peer Y."/>
            <person name="Moreau H."/>
        </authorList>
    </citation>
    <scope>NUCLEOTIDE SEQUENCE [LARGE SCALE GENOMIC DNA]</scope>
    <source>
        <strain evidence="4">OTTH 0595 / CCAP 157/2 / RCC745</strain>
    </source>
</reference>
<gene>
    <name evidence="3" type="ORF">OT_ostta06g02685</name>
</gene>
<dbReference type="RefSeq" id="XP_022839239.1">
    <property type="nucleotide sequence ID" value="XM_022984039.1"/>
</dbReference>
<organism evidence="3 4">
    <name type="scientific">Ostreococcus tauri</name>
    <name type="common">Marine green alga</name>
    <dbReference type="NCBI Taxonomy" id="70448"/>
    <lineage>
        <taxon>Eukaryota</taxon>
        <taxon>Viridiplantae</taxon>
        <taxon>Chlorophyta</taxon>
        <taxon>Mamiellophyceae</taxon>
        <taxon>Mamiellales</taxon>
        <taxon>Bathycoccaceae</taxon>
        <taxon>Ostreococcus</taxon>
    </lineage>
</organism>
<keyword evidence="1" id="KW-0677">Repeat</keyword>
<dbReference type="KEGG" id="ota:OT_ostta06g02685"/>
<dbReference type="SUPFAM" id="SSF50985">
    <property type="entry name" value="RCC1/BLIP-II"/>
    <property type="match status" value="2"/>
</dbReference>
<comment type="caution">
    <text evidence="3">The sequence shown here is derived from an EMBL/GenBank/DDBJ whole genome shotgun (WGS) entry which is preliminary data.</text>
</comment>
<feature type="repeat" description="RCC1" evidence="2">
    <location>
        <begin position="178"/>
        <end position="233"/>
    </location>
</feature>
<protein>
    <submittedName>
        <fullName evidence="3">Regulator of chromosome condensation, RCC1</fullName>
    </submittedName>
</protein>
<dbReference type="InterPro" id="IPR009091">
    <property type="entry name" value="RCC1/BLIP-II"/>
</dbReference>
<dbReference type="GeneID" id="34945910"/>
<dbReference type="InParanoid" id="A0A090M6W1"/>
<dbReference type="Pfam" id="PF00415">
    <property type="entry name" value="RCC1"/>
    <property type="match status" value="3"/>
</dbReference>
<dbReference type="AlphaFoldDB" id="A0A090M6W1"/>
<sequence>MLWRDVGFFGRDVVNTTTEEPSSSSSSSSVDVPLVAGGWSFTAVVSTTDASLTLRDFATRPAIVDERLRLATAVSCSRDRAFVVTSDGWVLTAYADGASGTKWTKLEGVENITSACAASHCHDAVVIVDASGRAVEVRGLDDATGPSTREASLAPGGDARVRSVALGAKHGVFVDVNGGCWTFGWNAYGTCGLGFASAEDIETPTRVESFARANVRAVSASCGDAFTVFVAASGDAYACGYNGDGQLGTEDCPVGEATAIPVLVDLERVVVARCGARHCAAVADRRLFLWGANDLGQMGVGSDVMSHRVRPRACAVDVVAVAVGVHHVSLLRSADAAAGAEYVRAHV</sequence>
<reference evidence="3 4" key="2">
    <citation type="journal article" date="2014" name="BMC Genomics">
        <title>An improved genome of the model marine alga Ostreococcus tauri unfolds by assessing Illumina de novo assemblies.</title>
        <authorList>
            <person name="Blanc-Mathieu R."/>
            <person name="Verhelst B."/>
            <person name="Derelle E."/>
            <person name="Rombauts S."/>
            <person name="Bouget F.Y."/>
            <person name="Carre I."/>
            <person name="Chateau A."/>
            <person name="Eyre-Walker A."/>
            <person name="Grimsley N."/>
            <person name="Moreau H."/>
            <person name="Piegu B."/>
            <person name="Rivals E."/>
            <person name="Schackwitz W."/>
            <person name="Van de Peer Y."/>
            <person name="Piganeau G."/>
        </authorList>
    </citation>
    <scope>NUCLEOTIDE SEQUENCE [LARGE SCALE GENOMIC DNA]</scope>
    <source>
        <strain evidence="4">OTTH 0595 / CCAP 157/2 / RCC745</strain>
    </source>
</reference>
<accession>A0A090M6W1</accession>
<evidence type="ECO:0000313" key="3">
    <source>
        <dbReference type="EMBL" id="CEF98392.1"/>
    </source>
</evidence>
<proteinExistence type="predicted"/>
<dbReference type="PROSITE" id="PS50012">
    <property type="entry name" value="RCC1_3"/>
    <property type="match status" value="3"/>
</dbReference>
<evidence type="ECO:0000256" key="1">
    <source>
        <dbReference type="ARBA" id="ARBA00022737"/>
    </source>
</evidence>
<name>A0A090M6W1_OSTTA</name>
<dbReference type="Gene3D" id="2.130.10.30">
    <property type="entry name" value="Regulator of chromosome condensation 1/beta-lactamase-inhibitor protein II"/>
    <property type="match status" value="1"/>
</dbReference>
<dbReference type="Proteomes" id="UP000009170">
    <property type="component" value="Unassembled WGS sequence"/>
</dbReference>
<feature type="repeat" description="RCC1" evidence="2">
    <location>
        <begin position="234"/>
        <end position="285"/>
    </location>
</feature>
<evidence type="ECO:0000313" key="4">
    <source>
        <dbReference type="Proteomes" id="UP000009170"/>
    </source>
</evidence>
<feature type="repeat" description="RCC1" evidence="2">
    <location>
        <begin position="285"/>
        <end position="334"/>
    </location>
</feature>
<keyword evidence="4" id="KW-1185">Reference proteome</keyword>
<dbReference type="PANTHER" id="PTHR22870">
    <property type="entry name" value="REGULATOR OF CHROMOSOME CONDENSATION"/>
    <property type="match status" value="1"/>
</dbReference>
<dbReference type="EMBL" id="CAID01000006">
    <property type="protein sequence ID" value="CEF98392.1"/>
    <property type="molecule type" value="Genomic_DNA"/>
</dbReference>